<comment type="caution">
    <text evidence="3">The sequence shown here is derived from an EMBL/GenBank/DDBJ whole genome shotgun (WGS) entry which is preliminary data.</text>
</comment>
<evidence type="ECO:0000313" key="3">
    <source>
        <dbReference type="EMBL" id="MBL4952102.1"/>
    </source>
</evidence>
<feature type="signal peptide" evidence="2">
    <location>
        <begin position="1"/>
        <end position="21"/>
    </location>
</feature>
<keyword evidence="2" id="KW-0732">Signal</keyword>
<feature type="compositionally biased region" description="Polar residues" evidence="1">
    <location>
        <begin position="31"/>
        <end position="53"/>
    </location>
</feature>
<dbReference type="Proteomes" id="UP000623967">
    <property type="component" value="Unassembled WGS sequence"/>
</dbReference>
<feature type="chain" id="PRO_5045874069" description="Phr family secreted Rap phosphatase inhibitor" evidence="2">
    <location>
        <begin position="22"/>
        <end position="59"/>
    </location>
</feature>
<evidence type="ECO:0000256" key="2">
    <source>
        <dbReference type="SAM" id="SignalP"/>
    </source>
</evidence>
<evidence type="ECO:0008006" key="5">
    <source>
        <dbReference type="Google" id="ProtNLM"/>
    </source>
</evidence>
<sequence>MKKIVASLLLSGAFLFGFGFTGHNDMHTQQEKVSQVAVDTTQVNSISTQSSPKTPWPTG</sequence>
<reference evidence="3 4" key="1">
    <citation type="submission" date="2021-01" db="EMBL/GenBank/DDBJ databases">
        <title>Genome public.</title>
        <authorList>
            <person name="Liu C."/>
            <person name="Sun Q."/>
        </authorList>
    </citation>
    <scope>NUCLEOTIDE SEQUENCE [LARGE SCALE GENOMIC DNA]</scope>
    <source>
        <strain evidence="3 4">YIM B02564</strain>
    </source>
</reference>
<protein>
    <recommendedName>
        <fullName evidence="5">Phr family secreted Rap phosphatase inhibitor</fullName>
    </recommendedName>
</protein>
<dbReference type="EMBL" id="JAESWB010000134">
    <property type="protein sequence ID" value="MBL4952102.1"/>
    <property type="molecule type" value="Genomic_DNA"/>
</dbReference>
<evidence type="ECO:0000256" key="1">
    <source>
        <dbReference type="SAM" id="MobiDB-lite"/>
    </source>
</evidence>
<proteinExistence type="predicted"/>
<gene>
    <name evidence="3" type="ORF">JK635_07745</name>
</gene>
<dbReference type="RefSeq" id="WP_202653381.1">
    <property type="nucleotide sequence ID" value="NZ_JAESWB010000134.1"/>
</dbReference>
<evidence type="ECO:0000313" key="4">
    <source>
        <dbReference type="Proteomes" id="UP000623967"/>
    </source>
</evidence>
<name>A0ABS1TLD0_9BACI</name>
<accession>A0ABS1TLD0</accession>
<feature type="region of interest" description="Disordered" evidence="1">
    <location>
        <begin position="31"/>
        <end position="59"/>
    </location>
</feature>
<keyword evidence="4" id="KW-1185">Reference proteome</keyword>
<organism evidence="3 4">
    <name type="scientific">Neobacillus paridis</name>
    <dbReference type="NCBI Taxonomy" id="2803862"/>
    <lineage>
        <taxon>Bacteria</taxon>
        <taxon>Bacillati</taxon>
        <taxon>Bacillota</taxon>
        <taxon>Bacilli</taxon>
        <taxon>Bacillales</taxon>
        <taxon>Bacillaceae</taxon>
        <taxon>Neobacillus</taxon>
    </lineage>
</organism>